<organism evidence="1 2">
    <name type="scientific">Caerostris extrusa</name>
    <name type="common">Bark spider</name>
    <name type="synonym">Caerostris bankana</name>
    <dbReference type="NCBI Taxonomy" id="172846"/>
    <lineage>
        <taxon>Eukaryota</taxon>
        <taxon>Metazoa</taxon>
        <taxon>Ecdysozoa</taxon>
        <taxon>Arthropoda</taxon>
        <taxon>Chelicerata</taxon>
        <taxon>Arachnida</taxon>
        <taxon>Araneae</taxon>
        <taxon>Araneomorphae</taxon>
        <taxon>Entelegynae</taxon>
        <taxon>Araneoidea</taxon>
        <taxon>Araneidae</taxon>
        <taxon>Caerostris</taxon>
    </lineage>
</organism>
<evidence type="ECO:0000313" key="1">
    <source>
        <dbReference type="EMBL" id="GIX81507.1"/>
    </source>
</evidence>
<reference evidence="1 2" key="1">
    <citation type="submission" date="2021-06" db="EMBL/GenBank/DDBJ databases">
        <title>Caerostris extrusa draft genome.</title>
        <authorList>
            <person name="Kono N."/>
            <person name="Arakawa K."/>
        </authorList>
    </citation>
    <scope>NUCLEOTIDE SEQUENCE [LARGE SCALE GENOMIC DNA]</scope>
</reference>
<comment type="caution">
    <text evidence="1">The sequence shown here is derived from an EMBL/GenBank/DDBJ whole genome shotgun (WGS) entry which is preliminary data.</text>
</comment>
<keyword evidence="2" id="KW-1185">Reference proteome</keyword>
<dbReference type="EMBL" id="BPLR01020685">
    <property type="protein sequence ID" value="GIX81507.1"/>
    <property type="molecule type" value="Genomic_DNA"/>
</dbReference>
<protein>
    <submittedName>
        <fullName evidence="1">Uncharacterized protein</fullName>
    </submittedName>
</protein>
<sequence length="98" mass="11233">MCTRHLSQTCSSVRKSRSRPSAVKARFPADDTLTFHIEPGAHRRLSLGMKGFCSRKMNNGCFLHLQVLGHEFHFRETSLPSYFQKSSVEKIFFCTVHS</sequence>
<dbReference type="Proteomes" id="UP001054945">
    <property type="component" value="Unassembled WGS sequence"/>
</dbReference>
<name>A0AAV4NDQ0_CAEEX</name>
<proteinExistence type="predicted"/>
<dbReference type="AlphaFoldDB" id="A0AAV4NDQ0"/>
<evidence type="ECO:0000313" key="2">
    <source>
        <dbReference type="Proteomes" id="UP001054945"/>
    </source>
</evidence>
<accession>A0AAV4NDQ0</accession>
<gene>
    <name evidence="1" type="ORF">CEXT_727061</name>
</gene>